<proteinExistence type="predicted"/>
<comment type="caution">
    <text evidence="2">The sequence shown here is derived from an EMBL/GenBank/DDBJ whole genome shotgun (WGS) entry which is preliminary data.</text>
</comment>
<evidence type="ECO:0000313" key="2">
    <source>
        <dbReference type="EMBL" id="CAH1443852.1"/>
    </source>
</evidence>
<feature type="region of interest" description="Disordered" evidence="1">
    <location>
        <begin position="28"/>
        <end position="66"/>
    </location>
</feature>
<gene>
    <name evidence="2" type="ORF">LVIROSA_LOCUS29737</name>
</gene>
<keyword evidence="3" id="KW-1185">Reference proteome</keyword>
<dbReference type="AlphaFoldDB" id="A0AAU9P1F5"/>
<accession>A0AAU9P1F5</accession>
<feature type="compositionally biased region" description="Basic and acidic residues" evidence="1">
    <location>
        <begin position="30"/>
        <end position="62"/>
    </location>
</feature>
<dbReference type="Proteomes" id="UP001157418">
    <property type="component" value="Unassembled WGS sequence"/>
</dbReference>
<protein>
    <submittedName>
        <fullName evidence="2">Uncharacterized protein</fullName>
    </submittedName>
</protein>
<dbReference type="EMBL" id="CAKMRJ010005523">
    <property type="protein sequence ID" value="CAH1443852.1"/>
    <property type="molecule type" value="Genomic_DNA"/>
</dbReference>
<feature type="region of interest" description="Disordered" evidence="1">
    <location>
        <begin position="99"/>
        <end position="120"/>
    </location>
</feature>
<sequence length="242" mass="26550">MLKKVDPSNRVLEAYLLTISTNDGTGVLLAKHDEGSSNKSRKQETADDFPEEKFDHSPKNKDGVVINVSKKLDKNVEPETAAPSKEIVPSKTGVFKRLKKKAHRSRISPERSGSFSPSVVHKSHVTRKGLIIREVHVPVSPASKKRRVEDMAKHLSKKKQKKIHKMVIRDDSTDEEVVLDSSVINSPITSNVETSVAVSTSIVSTKVSTPEQIVVTLPPVLTIETSHAPVPPAHEEGNDLSP</sequence>
<name>A0AAU9P1F5_9ASTR</name>
<evidence type="ECO:0000256" key="1">
    <source>
        <dbReference type="SAM" id="MobiDB-lite"/>
    </source>
</evidence>
<reference evidence="2 3" key="1">
    <citation type="submission" date="2022-01" db="EMBL/GenBank/DDBJ databases">
        <authorList>
            <person name="Xiong W."/>
            <person name="Schranz E."/>
        </authorList>
    </citation>
    <scope>NUCLEOTIDE SEQUENCE [LARGE SCALE GENOMIC DNA]</scope>
</reference>
<organism evidence="2 3">
    <name type="scientific">Lactuca virosa</name>
    <dbReference type="NCBI Taxonomy" id="75947"/>
    <lineage>
        <taxon>Eukaryota</taxon>
        <taxon>Viridiplantae</taxon>
        <taxon>Streptophyta</taxon>
        <taxon>Embryophyta</taxon>
        <taxon>Tracheophyta</taxon>
        <taxon>Spermatophyta</taxon>
        <taxon>Magnoliopsida</taxon>
        <taxon>eudicotyledons</taxon>
        <taxon>Gunneridae</taxon>
        <taxon>Pentapetalae</taxon>
        <taxon>asterids</taxon>
        <taxon>campanulids</taxon>
        <taxon>Asterales</taxon>
        <taxon>Asteraceae</taxon>
        <taxon>Cichorioideae</taxon>
        <taxon>Cichorieae</taxon>
        <taxon>Lactucinae</taxon>
        <taxon>Lactuca</taxon>
    </lineage>
</organism>
<evidence type="ECO:0000313" key="3">
    <source>
        <dbReference type="Proteomes" id="UP001157418"/>
    </source>
</evidence>